<comment type="similarity">
    <text evidence="1">Belongs to the transferase hexapeptide repeat family.</text>
</comment>
<dbReference type="RefSeq" id="WP_040887206.1">
    <property type="nucleotide sequence ID" value="NZ_AJYW02000073.1"/>
</dbReference>
<gene>
    <name evidence="3" type="ORF">A130_14405</name>
</gene>
<dbReference type="CDD" id="cd03360">
    <property type="entry name" value="LbH_AT_putative"/>
    <property type="match status" value="1"/>
</dbReference>
<dbReference type="InterPro" id="IPR050179">
    <property type="entry name" value="Trans_hexapeptide_repeat"/>
</dbReference>
<keyword evidence="4" id="KW-1185">Reference proteome</keyword>
<comment type="caution">
    <text evidence="3">The sequence shown here is derived from an EMBL/GenBank/DDBJ whole genome shotgun (WGS) entry which is preliminary data.</text>
</comment>
<protein>
    <submittedName>
        <fullName evidence="3">Sugar O-acyltransferase</fullName>
    </submittedName>
</protein>
<sequence length="218" mass="24466">MKNIIIFGLGDNSELAHYYFNNDSEHKVVAFTVDKEFQDKEEFCGLPVIAFEELSSKYSQEDNVLFIAIGYGSMNKNRENAYEKAKGQGWGFANYISSRATVLTDSIGENNFILEDNTIQPFVSIGNNNVIWSGNHIGHHGTIGNNNFITSQVTISGRVDIKNNCFIGVNSSIRDHIKIEDFTLIGAHSWISKDTKPCEVYTAKQTPLFPKTSDRLKI</sequence>
<dbReference type="GO" id="GO:0016746">
    <property type="term" value="F:acyltransferase activity"/>
    <property type="evidence" value="ECO:0007669"/>
    <property type="project" value="UniProtKB-KW"/>
</dbReference>
<dbReference type="Gene3D" id="2.160.10.10">
    <property type="entry name" value="Hexapeptide repeat proteins"/>
    <property type="match status" value="1"/>
</dbReference>
<evidence type="ECO:0000256" key="1">
    <source>
        <dbReference type="ARBA" id="ARBA00007274"/>
    </source>
</evidence>
<accession>A0A1E5D2H0</accession>
<dbReference type="InterPro" id="IPR020019">
    <property type="entry name" value="AcTrfase_PglD-like"/>
</dbReference>
<organism evidence="3 4">
    <name type="scientific">Vibrio genomosp. F6 str. FF-238</name>
    <dbReference type="NCBI Taxonomy" id="1191298"/>
    <lineage>
        <taxon>Bacteria</taxon>
        <taxon>Pseudomonadati</taxon>
        <taxon>Pseudomonadota</taxon>
        <taxon>Gammaproteobacteria</taxon>
        <taxon>Vibrionales</taxon>
        <taxon>Vibrionaceae</taxon>
        <taxon>Vibrio</taxon>
    </lineage>
</organism>
<dbReference type="InterPro" id="IPR001451">
    <property type="entry name" value="Hexapep"/>
</dbReference>
<dbReference type="Proteomes" id="UP000094165">
    <property type="component" value="Unassembled WGS sequence"/>
</dbReference>
<keyword evidence="3" id="KW-0808">Transferase</keyword>
<dbReference type="PANTHER" id="PTHR43300:SF4">
    <property type="entry name" value="ACYL-[ACYL-CARRIER-PROTEIN]--UDP-N-ACETYLGLUCOSAMINE O-ACYLTRANSFERASE"/>
    <property type="match status" value="1"/>
</dbReference>
<name>A0A1E5D2H0_9VIBR</name>
<dbReference type="SUPFAM" id="SSF51161">
    <property type="entry name" value="Trimeric LpxA-like enzymes"/>
    <property type="match status" value="1"/>
</dbReference>
<reference evidence="3 4" key="1">
    <citation type="journal article" date="2012" name="Science">
        <title>Ecological populations of bacteria act as socially cohesive units of antibiotic production and resistance.</title>
        <authorList>
            <person name="Cordero O.X."/>
            <person name="Wildschutte H."/>
            <person name="Kirkup B."/>
            <person name="Proehl S."/>
            <person name="Ngo L."/>
            <person name="Hussain F."/>
            <person name="Le Roux F."/>
            <person name="Mincer T."/>
            <person name="Polz M.F."/>
        </authorList>
    </citation>
    <scope>NUCLEOTIDE SEQUENCE [LARGE SCALE GENOMIC DNA]</scope>
    <source>
        <strain evidence="3 4">FF-238</strain>
    </source>
</reference>
<proteinExistence type="inferred from homology"/>
<evidence type="ECO:0000313" key="4">
    <source>
        <dbReference type="Proteomes" id="UP000094165"/>
    </source>
</evidence>
<feature type="binding site" evidence="2">
    <location>
        <position position="70"/>
    </location>
    <ligand>
        <name>substrate</name>
    </ligand>
</feature>
<dbReference type="Gene3D" id="3.40.50.720">
    <property type="entry name" value="NAD(P)-binding Rossmann-like Domain"/>
    <property type="match status" value="1"/>
</dbReference>
<dbReference type="PANTHER" id="PTHR43300">
    <property type="entry name" value="ACETYLTRANSFERASE"/>
    <property type="match status" value="1"/>
</dbReference>
<dbReference type="EMBL" id="AJYW02000073">
    <property type="protein sequence ID" value="OEE77726.1"/>
    <property type="molecule type" value="Genomic_DNA"/>
</dbReference>
<dbReference type="AlphaFoldDB" id="A0A1E5D2H0"/>
<dbReference type="Pfam" id="PF00132">
    <property type="entry name" value="Hexapep"/>
    <property type="match status" value="1"/>
</dbReference>
<evidence type="ECO:0000256" key="2">
    <source>
        <dbReference type="PIRSR" id="PIRSR620019-2"/>
    </source>
</evidence>
<dbReference type="InterPro" id="IPR011004">
    <property type="entry name" value="Trimer_LpxA-like_sf"/>
</dbReference>
<evidence type="ECO:0000313" key="3">
    <source>
        <dbReference type="EMBL" id="OEE77726.1"/>
    </source>
</evidence>
<keyword evidence="3" id="KW-0012">Acyltransferase</keyword>